<dbReference type="InterPro" id="IPR011604">
    <property type="entry name" value="PDDEXK-like_dom_sf"/>
</dbReference>
<dbReference type="SUPFAM" id="SSF52540">
    <property type="entry name" value="P-loop containing nucleoside triphosphate hydrolases"/>
    <property type="match status" value="1"/>
</dbReference>
<evidence type="ECO:0000256" key="7">
    <source>
        <dbReference type="ARBA" id="ARBA00022840"/>
    </source>
</evidence>
<keyword evidence="1" id="KW-0540">Nuclease</keyword>
<evidence type="ECO:0000256" key="9">
    <source>
        <dbReference type="ARBA" id="ARBA00023204"/>
    </source>
</evidence>
<feature type="domain" description="UvrD-like helicase ATP-binding" evidence="16">
    <location>
        <begin position="1"/>
        <end position="483"/>
    </location>
</feature>
<evidence type="ECO:0000256" key="10">
    <source>
        <dbReference type="ARBA" id="ARBA00023235"/>
    </source>
</evidence>
<evidence type="ECO:0000313" key="19">
    <source>
        <dbReference type="Proteomes" id="UP000056750"/>
    </source>
</evidence>
<dbReference type="InterPro" id="IPR014017">
    <property type="entry name" value="DNA_helicase_UvrD-like_C"/>
</dbReference>
<evidence type="ECO:0000256" key="3">
    <source>
        <dbReference type="ARBA" id="ARBA00022763"/>
    </source>
</evidence>
<dbReference type="RefSeq" id="WP_061093804.1">
    <property type="nucleotide sequence ID" value="NZ_CP013927.1"/>
</dbReference>
<dbReference type="EMBL" id="CP013927">
    <property type="protein sequence ID" value="AMJ76765.1"/>
    <property type="molecule type" value="Genomic_DNA"/>
</dbReference>
<comment type="catalytic activity">
    <reaction evidence="14">
        <text>ATP + H2O = ADP + phosphate + H(+)</text>
        <dbReference type="Rhea" id="RHEA:13065"/>
        <dbReference type="ChEBI" id="CHEBI:15377"/>
        <dbReference type="ChEBI" id="CHEBI:15378"/>
        <dbReference type="ChEBI" id="CHEBI:30616"/>
        <dbReference type="ChEBI" id="CHEBI:43474"/>
        <dbReference type="ChEBI" id="CHEBI:456216"/>
        <dbReference type="EC" id="5.6.2.4"/>
    </reaction>
</comment>
<protein>
    <recommendedName>
        <fullName evidence="12">DNA 3'-5' helicase</fullName>
        <ecNumber evidence="12">5.6.2.4</ecNumber>
    </recommendedName>
    <alternativeName>
        <fullName evidence="13">DNA 3'-5' helicase II</fullName>
    </alternativeName>
</protein>
<keyword evidence="4 15" id="KW-0378">Hydrolase</keyword>
<evidence type="ECO:0000313" key="18">
    <source>
        <dbReference type="EMBL" id="AMJ76765.1"/>
    </source>
</evidence>
<keyword evidence="7 15" id="KW-0067">ATP-binding</keyword>
<dbReference type="Pfam" id="PF00580">
    <property type="entry name" value="UvrD-helicase"/>
    <property type="match status" value="1"/>
</dbReference>
<keyword evidence="19" id="KW-1185">Reference proteome</keyword>
<geneLocation type="plasmid" evidence="18 19">
    <name>pASTE61-200</name>
</geneLocation>
<dbReference type="Pfam" id="PF13361">
    <property type="entry name" value="UvrD_C"/>
    <property type="match status" value="1"/>
</dbReference>
<evidence type="ECO:0000259" key="16">
    <source>
        <dbReference type="PROSITE" id="PS51198"/>
    </source>
</evidence>
<evidence type="ECO:0000256" key="13">
    <source>
        <dbReference type="ARBA" id="ARBA00034923"/>
    </source>
</evidence>
<accession>A0ABM5YPY4</accession>
<dbReference type="PANTHER" id="PTHR11070">
    <property type="entry name" value="UVRD / RECB / PCRA DNA HELICASE FAMILY MEMBER"/>
    <property type="match status" value="1"/>
</dbReference>
<evidence type="ECO:0000256" key="1">
    <source>
        <dbReference type="ARBA" id="ARBA00022722"/>
    </source>
</evidence>
<comment type="catalytic activity">
    <reaction evidence="11">
        <text>Couples ATP hydrolysis with the unwinding of duplex DNA by translocating in the 3'-5' direction.</text>
        <dbReference type="EC" id="5.6.2.4"/>
    </reaction>
</comment>
<dbReference type="PANTHER" id="PTHR11070:SF2">
    <property type="entry name" value="ATP-DEPENDENT DNA HELICASE SRS2"/>
    <property type="match status" value="1"/>
</dbReference>
<dbReference type="Gene3D" id="3.90.320.10">
    <property type="match status" value="1"/>
</dbReference>
<feature type="binding site" evidence="15">
    <location>
        <begin position="21"/>
        <end position="28"/>
    </location>
    <ligand>
        <name>ATP</name>
        <dbReference type="ChEBI" id="CHEBI:30616"/>
    </ligand>
</feature>
<keyword evidence="10" id="KW-0413">Isomerase</keyword>
<dbReference type="Gene3D" id="3.40.50.300">
    <property type="entry name" value="P-loop containing nucleotide triphosphate hydrolases"/>
    <property type="match status" value="3"/>
</dbReference>
<dbReference type="InterPro" id="IPR027417">
    <property type="entry name" value="P-loop_NTPase"/>
</dbReference>
<evidence type="ECO:0000256" key="2">
    <source>
        <dbReference type="ARBA" id="ARBA00022741"/>
    </source>
</evidence>
<dbReference type="InterPro" id="IPR000212">
    <property type="entry name" value="DNA_helicase_UvrD/REP"/>
</dbReference>
<keyword evidence="18" id="KW-0614">Plasmid</keyword>
<evidence type="ECO:0000256" key="6">
    <source>
        <dbReference type="ARBA" id="ARBA00022839"/>
    </source>
</evidence>
<dbReference type="PROSITE" id="PS51217">
    <property type="entry name" value="UVRD_HELICASE_CTER"/>
    <property type="match status" value="1"/>
</dbReference>
<evidence type="ECO:0000259" key="17">
    <source>
        <dbReference type="PROSITE" id="PS51217"/>
    </source>
</evidence>
<evidence type="ECO:0000256" key="14">
    <source>
        <dbReference type="ARBA" id="ARBA00048988"/>
    </source>
</evidence>
<keyword evidence="6" id="KW-0269">Exonuclease</keyword>
<evidence type="ECO:0000256" key="5">
    <source>
        <dbReference type="ARBA" id="ARBA00022806"/>
    </source>
</evidence>
<dbReference type="Gene3D" id="1.10.486.10">
    <property type="entry name" value="PCRA, domain 4"/>
    <property type="match status" value="1"/>
</dbReference>
<feature type="domain" description="UvrD-like helicase C-terminal" evidence="17">
    <location>
        <begin position="497"/>
        <end position="765"/>
    </location>
</feature>
<evidence type="ECO:0000256" key="11">
    <source>
        <dbReference type="ARBA" id="ARBA00034617"/>
    </source>
</evidence>
<evidence type="ECO:0000256" key="15">
    <source>
        <dbReference type="PROSITE-ProRule" id="PRU00560"/>
    </source>
</evidence>
<reference evidence="18 19" key="1">
    <citation type="submission" date="2015-12" db="EMBL/GenBank/DDBJ databases">
        <title>Intraspecies pangenome expansion in the marine bacterium Alteromonas.</title>
        <authorList>
            <person name="Lopez-Perez M."/>
            <person name="Rodriguez-Valera F."/>
        </authorList>
    </citation>
    <scope>NUCLEOTIDE SEQUENCE [LARGE SCALE GENOMIC DNA]</scope>
    <source>
        <strain evidence="18 19">LMG 21861</strain>
        <plasmid evidence="18 19">pASTE61-200</plasmid>
    </source>
</reference>
<sequence length="1106" mass="124356">MQDTNIRKTLSELTTHKLVAAPAGSGKTTESIKYFLNCLLHSLEPENVLSITFINKATAELRQRLVNELKRAKLNQVPNSPHEMQMFELAKKVLKRSEERGWGILENPNRLEIKTFDSLCKSIAAMAPASSCFGKITAISERPNDLYRAAAESLLGQYKENSDLGEDIRKLLMHFDNKFPKAVNMLAEMLSYREQWLSLVMDRDVVEQREVMENNNAQVIAKCAAPLFDTLNSVMDELKDIVAYAKGTECNVHQLDSDALTDEQTFKFLTSFKEVFFTKQGKVKSKLTKREGFGPLKDIKDEDAKAHATMMREQASCLLEHFRDLDEDIVGILDSVVPPNYSNKEWDLLSSILTLLPILAAKLLLQFNKHKECDFAEIQNAALRALGEEGKPSDTMLRLDNRISHILVDEVQDCSPFQFELLKRLSSGWQIDDGKTLYLVGDKMQSIYLFRGADVGNFIQASDNGVGHLNLETHQLTSNYRSQAGIIEWVNSKFSSAFGSKTDASLGSTTYNPSEAAKPALDNEAVSITRYEGPNWLARQASDIVNQIHKIQSAEKNASIAVLGRSRADLATIIEHLRKGEVGHRAIDIHPLASLSVITDLTLLTKSICDLSDKVSWIGLLRSPLMGLSLTELETIAQEGGTKRARYKDIMIAKLKSEKTLSKLSQGTVERIKRLTKVIDQSIRHAERKSLASIIEGAFVVLGGLSVLKDANEKNAYKAFLELLGKFSFEQFDGDKLSDSIESLFAPDEKSSGMINLMTMHKSKGLEFDYVFIPNSHKPIRPEVTKLVDFVQTSIKGERIAVFAPNKSSSLTETRMNKCIQAIKSMKARNEAIRLAYVGSTRAKKQLFILGESKTAYPESSLLGMLKVNDSEAVKVLTSEVTEQEVDTLPKRTRLTKLNNLHLPEGQMLASSRGIIHVDNEAPPKFDWMVDTHRIIGIVFHATIEKIADKGWDAFFAQPAETNRAYWRVLLLKHGIADSSLFYAIRELEEQLQYLKSSDYMAWALQQSNIEVEKPIYTKRLGKLKKLIIDITFETDNARYIIDAKTSRPSHGETEQAFAHRMMARYAEKMESYKNLFPDNETIKVCLYLSSIGKIATYDFKEDVAV</sequence>
<keyword evidence="5 15" id="KW-0347">Helicase</keyword>
<keyword evidence="2 15" id="KW-0547">Nucleotide-binding</keyword>
<evidence type="ECO:0000256" key="4">
    <source>
        <dbReference type="ARBA" id="ARBA00022801"/>
    </source>
</evidence>
<evidence type="ECO:0000256" key="8">
    <source>
        <dbReference type="ARBA" id="ARBA00023125"/>
    </source>
</evidence>
<proteinExistence type="predicted"/>
<name>A0ABM5YPY4_9ALTE</name>
<dbReference type="Proteomes" id="UP000056750">
    <property type="component" value="Plasmid pASTE61-200"/>
</dbReference>
<dbReference type="PROSITE" id="PS51198">
    <property type="entry name" value="UVRD_HELICASE_ATP_BIND"/>
    <property type="match status" value="1"/>
</dbReference>
<keyword evidence="3" id="KW-0227">DNA damage</keyword>
<dbReference type="EC" id="5.6.2.4" evidence="12"/>
<keyword evidence="8" id="KW-0238">DNA-binding</keyword>
<gene>
    <name evidence="18" type="ORF">AVL57_01075</name>
</gene>
<dbReference type="InterPro" id="IPR014016">
    <property type="entry name" value="UvrD-like_ATP-bd"/>
</dbReference>
<keyword evidence="9" id="KW-0234">DNA repair</keyword>
<evidence type="ECO:0000256" key="12">
    <source>
        <dbReference type="ARBA" id="ARBA00034808"/>
    </source>
</evidence>
<organism evidence="18 19">
    <name type="scientific">Alteromonas stellipolaris</name>
    <dbReference type="NCBI Taxonomy" id="233316"/>
    <lineage>
        <taxon>Bacteria</taxon>
        <taxon>Pseudomonadati</taxon>
        <taxon>Pseudomonadota</taxon>
        <taxon>Gammaproteobacteria</taxon>
        <taxon>Alteromonadales</taxon>
        <taxon>Alteromonadaceae</taxon>
        <taxon>Alteromonas/Salinimonas group</taxon>
        <taxon>Alteromonas</taxon>
    </lineage>
</organism>